<keyword evidence="9" id="KW-1185">Reference proteome</keyword>
<evidence type="ECO:0000256" key="2">
    <source>
        <dbReference type="ARBA" id="ARBA00023015"/>
    </source>
</evidence>
<dbReference type="InterPro" id="IPR009057">
    <property type="entry name" value="Homeodomain-like_sf"/>
</dbReference>
<dbReference type="Proteomes" id="UP000467240">
    <property type="component" value="Unassembled WGS sequence"/>
</dbReference>
<evidence type="ECO:0000256" key="3">
    <source>
        <dbReference type="ARBA" id="ARBA00023125"/>
    </source>
</evidence>
<feature type="domain" description="HTH araC/xylS-type" evidence="7">
    <location>
        <begin position="168"/>
        <end position="265"/>
    </location>
</feature>
<dbReference type="Gene3D" id="2.60.120.10">
    <property type="entry name" value="Jelly Rolls"/>
    <property type="match status" value="1"/>
</dbReference>
<evidence type="ECO:0000313" key="8">
    <source>
        <dbReference type="EMBL" id="KAB1654285.1"/>
    </source>
</evidence>
<dbReference type="InterPro" id="IPR014710">
    <property type="entry name" value="RmlC-like_jellyroll"/>
</dbReference>
<evidence type="ECO:0000256" key="4">
    <source>
        <dbReference type="ARBA" id="ARBA00023163"/>
    </source>
</evidence>
<evidence type="ECO:0000259" key="7">
    <source>
        <dbReference type="PROSITE" id="PS01124"/>
    </source>
</evidence>
<dbReference type="SMART" id="SM00342">
    <property type="entry name" value="HTH_ARAC"/>
    <property type="match status" value="1"/>
</dbReference>
<dbReference type="OrthoDB" id="2039152at2"/>
<accession>A0A7J5BP45</accession>
<evidence type="ECO:0000256" key="6">
    <source>
        <dbReference type="ARBA" id="ARBA00079449"/>
    </source>
</evidence>
<dbReference type="PANTHER" id="PTHR11019">
    <property type="entry name" value="HTH-TYPE TRANSCRIPTIONAL REGULATOR NIMR"/>
    <property type="match status" value="1"/>
</dbReference>
<protein>
    <recommendedName>
        <fullName evidence="5">HTH-type transcriptional regulator RipA</fullName>
    </recommendedName>
    <alternativeName>
        <fullName evidence="6">Repressor of iron proteins A</fullName>
    </alternativeName>
</protein>
<dbReference type="GO" id="GO:0003700">
    <property type="term" value="F:DNA-binding transcription factor activity"/>
    <property type="evidence" value="ECO:0007669"/>
    <property type="project" value="InterPro"/>
</dbReference>
<dbReference type="FunFam" id="1.10.10.60:FF:000132">
    <property type="entry name" value="AraC family transcriptional regulator"/>
    <property type="match status" value="1"/>
</dbReference>
<dbReference type="Pfam" id="PF12833">
    <property type="entry name" value="HTH_18"/>
    <property type="match status" value="1"/>
</dbReference>
<dbReference type="InterPro" id="IPR018060">
    <property type="entry name" value="HTH_AraC"/>
</dbReference>
<keyword evidence="3" id="KW-0238">DNA-binding</keyword>
<evidence type="ECO:0000256" key="1">
    <source>
        <dbReference type="ARBA" id="ARBA00022491"/>
    </source>
</evidence>
<dbReference type="GO" id="GO:0043565">
    <property type="term" value="F:sequence-specific DNA binding"/>
    <property type="evidence" value="ECO:0007669"/>
    <property type="project" value="InterPro"/>
</dbReference>
<reference evidence="8 9" key="1">
    <citation type="submission" date="2019-09" db="EMBL/GenBank/DDBJ databases">
        <title>Phylogeny of genus Pseudoclavibacter and closely related genus.</title>
        <authorList>
            <person name="Li Y."/>
        </authorList>
    </citation>
    <scope>NUCLEOTIDE SEQUENCE [LARGE SCALE GENOMIC DNA]</scope>
    <source>
        <strain evidence="8 9">DSM 23821</strain>
    </source>
</reference>
<keyword evidence="4" id="KW-0804">Transcription</keyword>
<keyword evidence="1" id="KW-0678">Repressor</keyword>
<dbReference type="RefSeq" id="WP_158041522.1">
    <property type="nucleotide sequence ID" value="NZ_JACCFV010000001.1"/>
</dbReference>
<proteinExistence type="predicted"/>
<dbReference type="PROSITE" id="PS01124">
    <property type="entry name" value="HTH_ARAC_FAMILY_2"/>
    <property type="match status" value="1"/>
</dbReference>
<sequence length="283" mass="31150">MSVEQGRLLDSVDVDPRTVDEQTFDDVLSDLSSMPAGSFFATHFHEHDQLAWVSSGSGRLGVRDETWLLDRDCIVWIPAGTLHDMTFPTRSVLVSVYLPTALRPAARRWGAPRAVETEPLLTAIMSHLAEGPRELERIRLGHGLLVHLLDGAVDRPFVSAVPNDPRIAVIARALLDDPADTRELGDWAALQSVSTKTLERLFARETGTTFRRWRARARLHAAADLLVRGERVALVAQRVGYLRTSSFVAAFAERFGTTPGRFAAQAHGRRTDLADDEAASPAA</sequence>
<dbReference type="Pfam" id="PF02311">
    <property type="entry name" value="AraC_binding"/>
    <property type="match status" value="1"/>
</dbReference>
<dbReference type="InterPro" id="IPR011051">
    <property type="entry name" value="RmlC_Cupin_sf"/>
</dbReference>
<evidence type="ECO:0000256" key="5">
    <source>
        <dbReference type="ARBA" id="ARBA00074140"/>
    </source>
</evidence>
<gene>
    <name evidence="8" type="ORF">F8O01_13700</name>
</gene>
<name>A0A7J5BP45_9MICO</name>
<dbReference type="EMBL" id="WBJZ01000019">
    <property type="protein sequence ID" value="KAB1654285.1"/>
    <property type="molecule type" value="Genomic_DNA"/>
</dbReference>
<comment type="caution">
    <text evidence="8">The sequence shown here is derived from an EMBL/GenBank/DDBJ whole genome shotgun (WGS) entry which is preliminary data.</text>
</comment>
<dbReference type="PANTHER" id="PTHR11019:SF199">
    <property type="entry name" value="HTH-TYPE TRANSCRIPTIONAL REGULATOR NIMR"/>
    <property type="match status" value="1"/>
</dbReference>
<dbReference type="AlphaFoldDB" id="A0A7J5BP45"/>
<dbReference type="InterPro" id="IPR003313">
    <property type="entry name" value="AraC-bd"/>
</dbReference>
<dbReference type="Gene3D" id="1.10.10.60">
    <property type="entry name" value="Homeodomain-like"/>
    <property type="match status" value="2"/>
</dbReference>
<organism evidence="8 9">
    <name type="scientific">Pseudoclavibacter chungangensis</name>
    <dbReference type="NCBI Taxonomy" id="587635"/>
    <lineage>
        <taxon>Bacteria</taxon>
        <taxon>Bacillati</taxon>
        <taxon>Actinomycetota</taxon>
        <taxon>Actinomycetes</taxon>
        <taxon>Micrococcales</taxon>
        <taxon>Microbacteriaceae</taxon>
        <taxon>Pseudoclavibacter</taxon>
    </lineage>
</organism>
<evidence type="ECO:0000313" key="9">
    <source>
        <dbReference type="Proteomes" id="UP000467240"/>
    </source>
</evidence>
<dbReference type="SUPFAM" id="SSF51182">
    <property type="entry name" value="RmlC-like cupins"/>
    <property type="match status" value="1"/>
</dbReference>
<dbReference type="SUPFAM" id="SSF46689">
    <property type="entry name" value="Homeodomain-like"/>
    <property type="match status" value="1"/>
</dbReference>
<keyword evidence="2" id="KW-0805">Transcription regulation</keyword>